<feature type="region of interest" description="Disordered" evidence="1">
    <location>
        <begin position="17"/>
        <end position="52"/>
    </location>
</feature>
<proteinExistence type="predicted"/>
<organism evidence="2 3">
    <name type="scientific">Caenorhabditis tropicalis</name>
    <dbReference type="NCBI Taxonomy" id="1561998"/>
    <lineage>
        <taxon>Eukaryota</taxon>
        <taxon>Metazoa</taxon>
        <taxon>Ecdysozoa</taxon>
        <taxon>Nematoda</taxon>
        <taxon>Chromadorea</taxon>
        <taxon>Rhabditida</taxon>
        <taxon>Rhabditina</taxon>
        <taxon>Rhabditomorpha</taxon>
        <taxon>Rhabditoidea</taxon>
        <taxon>Rhabditidae</taxon>
        <taxon>Peloderinae</taxon>
        <taxon>Caenorhabditis</taxon>
    </lineage>
</organism>
<keyword evidence="2" id="KW-1185">Reference proteome</keyword>
<protein>
    <submittedName>
        <fullName evidence="3">Chromo domain-containing protein</fullName>
    </submittedName>
</protein>
<sequence>MQPFTLQISSVRGSVRGFYTEKNGKTSKRQEDGSRRTDVDDEEDEWPSMPPGYRILTREEQELKRKEEELRKQAEVTETFQPTATEILNDMRTAASEYQLSSLLQDVTEENHESGDNHESLLSAFEDGSRSPPTCSIVVDTVPNDDDLLFPGPVRL</sequence>
<feature type="compositionally biased region" description="Basic and acidic residues" evidence="1">
    <location>
        <begin position="109"/>
        <end position="119"/>
    </location>
</feature>
<feature type="compositionally biased region" description="Basic and acidic residues" evidence="1">
    <location>
        <begin position="22"/>
        <end position="38"/>
    </location>
</feature>
<dbReference type="eggNOG" id="KOG1911">
    <property type="taxonomic scope" value="Eukaryota"/>
</dbReference>
<feature type="region of interest" description="Disordered" evidence="1">
    <location>
        <begin position="108"/>
        <end position="133"/>
    </location>
</feature>
<dbReference type="STRING" id="1561998.A0A1I7TM73"/>
<dbReference type="Proteomes" id="UP000095282">
    <property type="component" value="Unplaced"/>
</dbReference>
<evidence type="ECO:0000313" key="3">
    <source>
        <dbReference type="WBParaSite" id="Csp11.Scaffold628.g7303.t2"/>
    </source>
</evidence>
<reference evidence="3" key="1">
    <citation type="submission" date="2016-11" db="UniProtKB">
        <authorList>
            <consortium name="WormBaseParasite"/>
        </authorList>
    </citation>
    <scope>IDENTIFICATION</scope>
</reference>
<dbReference type="AlphaFoldDB" id="A0A1I7TM73"/>
<dbReference type="WBParaSite" id="Csp11.Scaffold628.g7303.t2">
    <property type="protein sequence ID" value="Csp11.Scaffold628.g7303.t2"/>
    <property type="gene ID" value="Csp11.Scaffold628.g7303"/>
</dbReference>
<evidence type="ECO:0000313" key="2">
    <source>
        <dbReference type="Proteomes" id="UP000095282"/>
    </source>
</evidence>
<name>A0A1I7TM73_9PELO</name>
<accession>A0A1I7TM73</accession>
<evidence type="ECO:0000256" key="1">
    <source>
        <dbReference type="SAM" id="MobiDB-lite"/>
    </source>
</evidence>